<dbReference type="AlphaFoldDB" id="A0A833EAL6"/>
<evidence type="ECO:0000259" key="5">
    <source>
        <dbReference type="PROSITE" id="PS51296"/>
    </source>
</evidence>
<dbReference type="PANTHER" id="PTHR21496:SF23">
    <property type="entry name" value="3-PHENYLPROPIONATE_CINNAMIC ACID DIOXYGENASE FERREDOXIN SUBUNIT"/>
    <property type="match status" value="1"/>
</dbReference>
<evidence type="ECO:0000256" key="1">
    <source>
        <dbReference type="ARBA" id="ARBA00022714"/>
    </source>
</evidence>
<keyword evidence="1" id="KW-0001">2Fe-2S</keyword>
<dbReference type="PROSITE" id="PS51296">
    <property type="entry name" value="RIESKE"/>
    <property type="match status" value="1"/>
</dbReference>
<name>A0A833EAL6_CALS0</name>
<gene>
    <name evidence="6" type="ORF">EYH45_04340</name>
</gene>
<dbReference type="GO" id="GO:0046872">
    <property type="term" value="F:metal ion binding"/>
    <property type="evidence" value="ECO:0007669"/>
    <property type="project" value="UniProtKB-KW"/>
</dbReference>
<feature type="domain" description="Rieske" evidence="5">
    <location>
        <begin position="214"/>
        <end position="313"/>
    </location>
</feature>
<accession>A0A833EAL6</accession>
<dbReference type="InterPro" id="IPR017941">
    <property type="entry name" value="Rieske_2Fe-2S"/>
</dbReference>
<evidence type="ECO:0000313" key="7">
    <source>
        <dbReference type="Proteomes" id="UP000608579"/>
    </source>
</evidence>
<sequence>MSYIITRVTETKPSDFTAVIWNGFATLLKSREEKALIDYAHSLLAMLDFSIYCLMRVSSDSKEVAEDPYIYDALGRVLTHLTRHRRYLLNVIERKTGERPRLVKEAYEAYEESVKSSRDMADFIAGARLCLRMLITAVRAGVYYSNDKQLRDVLIAMLERSPDYDLYMDEFLGRYVGEPDVYEPSMDVANIVLDICMRNFPHEPVEAAEPVKWIDVCGDGELPDKSLKSIIIDGVTEILLVKTEGRVYAVENICSHEGGLLCDGILESYSISCIDHLAKFDVRTGKVLAQPHHGLAKPQATFPTKIEDGRILVGLYHE</sequence>
<evidence type="ECO:0000256" key="3">
    <source>
        <dbReference type="ARBA" id="ARBA00023004"/>
    </source>
</evidence>
<dbReference type="Proteomes" id="UP000608579">
    <property type="component" value="Unassembled WGS sequence"/>
</dbReference>
<keyword evidence="3" id="KW-0408">Iron</keyword>
<keyword evidence="2" id="KW-0479">Metal-binding</keyword>
<dbReference type="EMBL" id="DQVM01000082">
    <property type="protein sequence ID" value="HIQ29775.1"/>
    <property type="molecule type" value="Genomic_DNA"/>
</dbReference>
<comment type="caution">
    <text evidence="6">The sequence shown here is derived from an EMBL/GenBank/DDBJ whole genome shotgun (WGS) entry which is preliminary data.</text>
</comment>
<protein>
    <recommendedName>
        <fullName evidence="5">Rieske domain-containing protein</fullName>
    </recommendedName>
</protein>
<proteinExistence type="predicted"/>
<dbReference type="PANTHER" id="PTHR21496">
    <property type="entry name" value="FERREDOXIN-RELATED"/>
    <property type="match status" value="1"/>
</dbReference>
<dbReference type="Gene3D" id="2.102.10.10">
    <property type="entry name" value="Rieske [2Fe-2S] iron-sulphur domain"/>
    <property type="match status" value="1"/>
</dbReference>
<reference evidence="6" key="1">
    <citation type="journal article" date="2020" name="ISME J.">
        <title>Gammaproteobacteria mediating utilization of methyl-, sulfur- and petroleum organic compounds in deep ocean hydrothermal plumes.</title>
        <authorList>
            <person name="Zhou Z."/>
            <person name="Liu Y."/>
            <person name="Pan J."/>
            <person name="Cron B.R."/>
            <person name="Toner B.M."/>
            <person name="Anantharaman K."/>
            <person name="Breier J.A."/>
            <person name="Dick G.J."/>
            <person name="Li M."/>
        </authorList>
    </citation>
    <scope>NUCLEOTIDE SEQUENCE</scope>
    <source>
        <strain evidence="6">SZUA-1515</strain>
    </source>
</reference>
<dbReference type="GO" id="GO:0051537">
    <property type="term" value="F:2 iron, 2 sulfur cluster binding"/>
    <property type="evidence" value="ECO:0007669"/>
    <property type="project" value="UniProtKB-KW"/>
</dbReference>
<dbReference type="Pfam" id="PF00355">
    <property type="entry name" value="Rieske"/>
    <property type="match status" value="1"/>
</dbReference>
<organism evidence="6 7">
    <name type="scientific">Caldiarchaeum subterraneum</name>
    <dbReference type="NCBI Taxonomy" id="311458"/>
    <lineage>
        <taxon>Archaea</taxon>
        <taxon>Nitrososphaerota</taxon>
        <taxon>Candidatus Caldarchaeales</taxon>
        <taxon>Candidatus Caldarchaeaceae</taxon>
        <taxon>Candidatus Caldarchaeum</taxon>
    </lineage>
</organism>
<evidence type="ECO:0000256" key="2">
    <source>
        <dbReference type="ARBA" id="ARBA00022723"/>
    </source>
</evidence>
<dbReference type="InterPro" id="IPR036922">
    <property type="entry name" value="Rieske_2Fe-2S_sf"/>
</dbReference>
<keyword evidence="4" id="KW-0411">Iron-sulfur</keyword>
<evidence type="ECO:0000256" key="4">
    <source>
        <dbReference type="ARBA" id="ARBA00023014"/>
    </source>
</evidence>
<evidence type="ECO:0000313" key="6">
    <source>
        <dbReference type="EMBL" id="HIQ29775.1"/>
    </source>
</evidence>
<dbReference type="SUPFAM" id="SSF50022">
    <property type="entry name" value="ISP domain"/>
    <property type="match status" value="1"/>
</dbReference>